<evidence type="ECO:0000313" key="2">
    <source>
        <dbReference type="Proteomes" id="UP000234681"/>
    </source>
</evidence>
<protein>
    <submittedName>
        <fullName evidence="1">RCG41597</fullName>
    </submittedName>
</protein>
<reference evidence="2" key="1">
    <citation type="submission" date="2005-09" db="EMBL/GenBank/DDBJ databases">
        <authorList>
            <person name="Mural R.J."/>
            <person name="Li P.W."/>
            <person name="Adams M.D."/>
            <person name="Amanatides P.G."/>
            <person name="Baden-Tillson H."/>
            <person name="Barnstead M."/>
            <person name="Chin S.H."/>
            <person name="Dew I."/>
            <person name="Evans C.A."/>
            <person name="Ferriera S."/>
            <person name="Flanigan M."/>
            <person name="Fosler C."/>
            <person name="Glodek A."/>
            <person name="Gu Z."/>
            <person name="Holt R.A."/>
            <person name="Jennings D."/>
            <person name="Kraft C.L."/>
            <person name="Lu F."/>
            <person name="Nguyen T."/>
            <person name="Nusskern D.R."/>
            <person name="Pfannkoch C.M."/>
            <person name="Sitter C."/>
            <person name="Sutton G.G."/>
            <person name="Venter J.C."/>
            <person name="Wang Z."/>
            <person name="Woodage T."/>
            <person name="Zheng X.H."/>
            <person name="Zhong F."/>
        </authorList>
    </citation>
    <scope>NUCLEOTIDE SEQUENCE [LARGE SCALE GENOMIC DNA]</scope>
    <source>
        <strain>BN</strain>
        <strain evidence="2">Sprague-Dawley</strain>
    </source>
</reference>
<dbReference type="EMBL" id="CH473961">
    <property type="protein sequence ID" value="EDM01092.1"/>
    <property type="molecule type" value="Genomic_DNA"/>
</dbReference>
<dbReference type="AlphaFoldDB" id="A6IHE4"/>
<proteinExistence type="predicted"/>
<evidence type="ECO:0000313" key="1">
    <source>
        <dbReference type="EMBL" id="EDM01092.1"/>
    </source>
</evidence>
<organism evidence="1 2">
    <name type="scientific">Rattus norvegicus</name>
    <name type="common">Rat</name>
    <dbReference type="NCBI Taxonomy" id="10116"/>
    <lineage>
        <taxon>Eukaryota</taxon>
        <taxon>Metazoa</taxon>
        <taxon>Chordata</taxon>
        <taxon>Craniata</taxon>
        <taxon>Vertebrata</taxon>
        <taxon>Euteleostomi</taxon>
        <taxon>Mammalia</taxon>
        <taxon>Eutheria</taxon>
        <taxon>Euarchontoglires</taxon>
        <taxon>Glires</taxon>
        <taxon>Rodentia</taxon>
        <taxon>Myomorpha</taxon>
        <taxon>Muroidea</taxon>
        <taxon>Muridae</taxon>
        <taxon>Murinae</taxon>
        <taxon>Rattus</taxon>
    </lineage>
</organism>
<accession>A6IHE4</accession>
<sequence>MLVYCAKKSSSFNLSDKRKKKDETLISFLPLIKTHLVVFLHTG</sequence>
<name>A6IHE4_RAT</name>
<gene>
    <name evidence="1" type="ORF">rCG_41597</name>
</gene>
<dbReference type="Proteomes" id="UP000234681">
    <property type="component" value="Chromosome 2"/>
</dbReference>